<dbReference type="Proteomes" id="UP000310016">
    <property type="component" value="Unassembled WGS sequence"/>
</dbReference>
<dbReference type="SUPFAM" id="SSF82549">
    <property type="entry name" value="DAK1/DegV-like"/>
    <property type="match status" value="1"/>
</dbReference>
<evidence type="ECO:0000313" key="3">
    <source>
        <dbReference type="Proteomes" id="UP000310016"/>
    </source>
</evidence>
<dbReference type="Pfam" id="PF02645">
    <property type="entry name" value="DegV"/>
    <property type="match status" value="1"/>
</dbReference>
<dbReference type="OrthoDB" id="6190387at2"/>
<accession>A0A4U0QAY6</accession>
<dbReference type="PANTHER" id="PTHR33434">
    <property type="entry name" value="DEGV DOMAIN-CONTAINING PROTEIN DR_1986-RELATED"/>
    <property type="match status" value="1"/>
</dbReference>
<sequence>MARNSFPTNDPGIKPKRHGQKTGSAILTWLYLHVLKLWREALRIGIVTDSCCDLPRSFIDRNGIVILPITISSASQQFIDNRNPGATLEFYWRIKQGETTFESAPLSVEEIRSLFLERLVVEYDYIFCLTVMASRSRIHEYATQASFGILNSYKPVREAAGVGGPFSLRVFDTGTLFPGQGLIVAEVARLVREERSTLEIIRHIEMLQRLTQAFLIPENLDQLRRQARSKGDKSVGLASYLLGSALDIKPIIRGFQGQTEPVGRVRGFESGAERLFAAACQQIEAGLMAPTICISYGGEIDRITTLPGWNALVELARERGVTIHVAEMSATAAVNIGVDGLALAFASTREARFD</sequence>
<dbReference type="GO" id="GO:0008289">
    <property type="term" value="F:lipid binding"/>
    <property type="evidence" value="ECO:0007669"/>
    <property type="project" value="UniProtKB-KW"/>
</dbReference>
<proteinExistence type="predicted"/>
<evidence type="ECO:0000256" key="1">
    <source>
        <dbReference type="ARBA" id="ARBA00023121"/>
    </source>
</evidence>
<comment type="caution">
    <text evidence="2">The sequence shown here is derived from an EMBL/GenBank/DDBJ whole genome shotgun (WGS) entry which is preliminary data.</text>
</comment>
<dbReference type="InterPro" id="IPR003797">
    <property type="entry name" value="DegV"/>
</dbReference>
<keyword evidence="1" id="KW-0446">Lipid-binding</keyword>
<dbReference type="NCBIfam" id="TIGR00762">
    <property type="entry name" value="DegV"/>
    <property type="match status" value="1"/>
</dbReference>
<dbReference type="PROSITE" id="PS51482">
    <property type="entry name" value="DEGV"/>
    <property type="match status" value="1"/>
</dbReference>
<evidence type="ECO:0000313" key="2">
    <source>
        <dbReference type="EMBL" id="TJZ77622.1"/>
    </source>
</evidence>
<dbReference type="InterPro" id="IPR043168">
    <property type="entry name" value="DegV_C"/>
</dbReference>
<protein>
    <submittedName>
        <fullName evidence="2">DegV family EDD domain-containing protein</fullName>
    </submittedName>
</protein>
<dbReference type="Gene3D" id="3.30.1180.10">
    <property type="match status" value="1"/>
</dbReference>
<dbReference type="EMBL" id="SUMF01000002">
    <property type="protein sequence ID" value="TJZ77622.1"/>
    <property type="molecule type" value="Genomic_DNA"/>
</dbReference>
<name>A0A4U0QAY6_9NEIS</name>
<organism evidence="2 3">
    <name type="scientific">Chitiniphilus eburneus</name>
    <dbReference type="NCBI Taxonomy" id="2571148"/>
    <lineage>
        <taxon>Bacteria</taxon>
        <taxon>Pseudomonadati</taxon>
        <taxon>Pseudomonadota</taxon>
        <taxon>Betaproteobacteria</taxon>
        <taxon>Neisseriales</taxon>
        <taxon>Chitinibacteraceae</taxon>
        <taxon>Chitiniphilus</taxon>
    </lineage>
</organism>
<reference evidence="2 3" key="1">
    <citation type="submission" date="2019-04" db="EMBL/GenBank/DDBJ databases">
        <title>Chitiniphilus eburnea sp. nov., a novel chitinolytic bacterium isolated from aquaculture sludge.</title>
        <authorList>
            <person name="Sheng M."/>
        </authorList>
    </citation>
    <scope>NUCLEOTIDE SEQUENCE [LARGE SCALE GENOMIC DNA]</scope>
    <source>
        <strain evidence="2 3">HX-2-15</strain>
    </source>
</reference>
<dbReference type="AlphaFoldDB" id="A0A4U0QAY6"/>
<dbReference type="PANTHER" id="PTHR33434:SF2">
    <property type="entry name" value="FATTY ACID-BINDING PROTEIN TM_1468"/>
    <property type="match status" value="1"/>
</dbReference>
<gene>
    <name evidence="2" type="ORF">FAZ21_04670</name>
</gene>
<dbReference type="InterPro" id="IPR050270">
    <property type="entry name" value="DegV_domain_contain"/>
</dbReference>
<keyword evidence="3" id="KW-1185">Reference proteome</keyword>
<dbReference type="Gene3D" id="3.40.50.10170">
    <property type="match status" value="1"/>
</dbReference>